<sequence>MEEEVRPLLRLSSEENDESSAAATVVEMKGFPLGKVRAYWLGSVVCFGGFLFGYDSGIVGGVLTLDSFRNDYGYANAGATRASSLSVGLQQLGAFVACFLAWPLTDRFGRKKALMVSSLVFSIGAIIQTINTHSLTAFYIARVVAGLGLGGATVVVPMFNSEMMPKEMRGQVGSFFQWFFTFGIFISYWVDYGVAKNVSNTHSSQWQIPIGLQLLPAGILGFGMLTIPESARWLTKKGRHDEAWKSLQWIRADSSQVTAEEMDEIRAGVEAEAIATEGFQFKELLQGENFKRVLAAFAVFTAQQATGATAFAYFGPQYFNLIVGKGDRSLLVTAIFGAVKVVACGTFVLWFSERFSRRQVLIGGALFMSVCQITTAAVVKSFPAPAEQQATVSPPAIATIALIYLFVIAYNFSWGPLPWPYVSEIFSPRIREPGVAIGVASQWLWNFVFSLTTPYMIASLGWGTFLVWGIFDLIIAGFTFLLLKETRGLSLEHIAQSRFKATNSSSDESMKGSGSTYDQFKQSPDLDLGSMDPMEWRVDRSFDITRNPKLEKRGEVRGEAHDEIPYLNIAWLFTALLPAVLATPNSTYTNPILPGFHPDPSCIFVPEWDDTFFCASSSFNAFPGIPLHATKDLQNWKLIGHVLNRKEQLPRLAETNRSTSGIWAPTLRYNEKTATFWLVTTLVDDDRNEFDASRWDNVIFKSKNPYDPQAWSKAVHFDFQGYDTSPVWDVEGKTYIVGGHAWRVAPGIMLAEADLDTGKLGEWKTIWNGTGGSAPEGPHIYRKDAASMTDVVRNEGGTGLDHMVTMARSKSLYGPYESNSANPVLTNANTTEYFQTIGHADLFQDSSNNWWGVALSTRSGPEYLNFPMVRETVMTPVSWEKGKFPIWSPVKGEMSGWAMPEANTKIPGAGPFITTGDIIDFNPGSKLPAHFTYWRYPIPGSYVVSPPENPNTLRLSPSKLNLTALNGNYAGPEGQTFVGRRQQDTLFTFSVDVDFSPKESDAEAGVSAFLTQNHHLDLGVVMLPTASSTGLFPGDSSAHGGTELIPQFRFRGMSYVAVPKDIVVPVPAAWRDKKLRLEIKASNATHYVFSAGPADAMSQMKTLLEVSNAPVSWGFTGVILGVYCTSNGREATTPAYFSRWRYTPQGQFRD</sequence>
<reference evidence="12 13" key="1">
    <citation type="submission" date="2019-03" db="EMBL/GenBank/DDBJ databases">
        <title>Draft genome sequence of Xylaria hypoxylon DSM 108379, a ubiquitous saprotrophic-parasitic fungi on hardwood.</title>
        <authorList>
            <person name="Buettner E."/>
            <person name="Leonhardt S."/>
            <person name="Gebauer A.M."/>
            <person name="Liers C."/>
            <person name="Hofrichter M."/>
            <person name="Kellner H."/>
        </authorList>
    </citation>
    <scope>NUCLEOTIDE SEQUENCE [LARGE SCALE GENOMIC DNA]</scope>
    <source>
        <strain evidence="12 13">DSM 108379</strain>
    </source>
</reference>
<dbReference type="NCBIfam" id="TIGR00879">
    <property type="entry name" value="SP"/>
    <property type="match status" value="1"/>
</dbReference>
<evidence type="ECO:0000256" key="1">
    <source>
        <dbReference type="ARBA" id="ARBA00004141"/>
    </source>
</evidence>
<dbReference type="PANTHER" id="PTHR48022:SF25">
    <property type="entry name" value="QUINATE TRANSPORTER, PUTATIVE (AFU_ORTHOLOGUE AFUA_5G12950)-RELATED"/>
    <property type="match status" value="1"/>
</dbReference>
<dbReference type="Pfam" id="PF17851">
    <property type="entry name" value="GH43_C2"/>
    <property type="match status" value="1"/>
</dbReference>
<feature type="transmembrane region" description="Helical" evidence="10">
    <location>
        <begin position="329"/>
        <end position="351"/>
    </location>
</feature>
<dbReference type="CDD" id="cd18833">
    <property type="entry name" value="GH43_PcXyl-like"/>
    <property type="match status" value="1"/>
</dbReference>
<dbReference type="InterPro" id="IPR006710">
    <property type="entry name" value="Glyco_hydro_43"/>
</dbReference>
<name>A0A4Z0Z4F7_9PEZI</name>
<dbReference type="Gene3D" id="2.115.10.20">
    <property type="entry name" value="Glycosyl hydrolase domain, family 43"/>
    <property type="match status" value="1"/>
</dbReference>
<organism evidence="12 13">
    <name type="scientific">Xylaria hypoxylon</name>
    <dbReference type="NCBI Taxonomy" id="37992"/>
    <lineage>
        <taxon>Eukaryota</taxon>
        <taxon>Fungi</taxon>
        <taxon>Dikarya</taxon>
        <taxon>Ascomycota</taxon>
        <taxon>Pezizomycotina</taxon>
        <taxon>Sordariomycetes</taxon>
        <taxon>Xylariomycetidae</taxon>
        <taxon>Xylariales</taxon>
        <taxon>Xylariaceae</taxon>
        <taxon>Xylaria</taxon>
    </lineage>
</organism>
<feature type="transmembrane region" description="Helical" evidence="10">
    <location>
        <begin position="360"/>
        <end position="382"/>
    </location>
</feature>
<evidence type="ECO:0000256" key="6">
    <source>
        <dbReference type="ARBA" id="ARBA00022801"/>
    </source>
</evidence>
<dbReference type="SUPFAM" id="SSF75005">
    <property type="entry name" value="Arabinanase/levansucrase/invertase"/>
    <property type="match status" value="1"/>
</dbReference>
<accession>A0A4Z0Z4F7</accession>
<evidence type="ECO:0000256" key="2">
    <source>
        <dbReference type="ARBA" id="ARBA00009865"/>
    </source>
</evidence>
<dbReference type="PRINTS" id="PR00171">
    <property type="entry name" value="SUGRTRNSPORT"/>
</dbReference>
<evidence type="ECO:0000256" key="7">
    <source>
        <dbReference type="ARBA" id="ARBA00022989"/>
    </source>
</evidence>
<feature type="transmembrane region" description="Helical" evidence="10">
    <location>
        <begin position="394"/>
        <end position="414"/>
    </location>
</feature>
<dbReference type="Gene3D" id="1.20.1250.20">
    <property type="entry name" value="MFS general substrate transporter like domains"/>
    <property type="match status" value="1"/>
</dbReference>
<dbReference type="InterPro" id="IPR013320">
    <property type="entry name" value="ConA-like_dom_sf"/>
</dbReference>
<comment type="subcellular location">
    <subcellularLocation>
        <location evidence="1">Membrane</location>
        <topology evidence="1">Multi-pass membrane protein</topology>
    </subcellularLocation>
</comment>
<feature type="domain" description="Major facilitator superfamily (MFS) profile" evidence="11">
    <location>
        <begin position="41"/>
        <end position="487"/>
    </location>
</feature>
<feature type="transmembrane region" description="Helical" evidence="10">
    <location>
        <begin position="293"/>
        <end position="314"/>
    </location>
</feature>
<dbReference type="GO" id="GO:0016020">
    <property type="term" value="C:membrane"/>
    <property type="evidence" value="ECO:0007669"/>
    <property type="project" value="UniProtKB-SubCell"/>
</dbReference>
<dbReference type="Gene3D" id="2.60.120.200">
    <property type="match status" value="1"/>
</dbReference>
<dbReference type="InterPro" id="IPR005829">
    <property type="entry name" value="Sugar_transporter_CS"/>
</dbReference>
<evidence type="ECO:0000256" key="4">
    <source>
        <dbReference type="ARBA" id="ARBA00022448"/>
    </source>
</evidence>
<keyword evidence="4" id="KW-0813">Transport</keyword>
<protein>
    <recommendedName>
        <fullName evidence="11">Major facilitator superfamily (MFS) profile domain-containing protein</fullName>
    </recommendedName>
</protein>
<dbReference type="AlphaFoldDB" id="A0A4Z0Z4F7"/>
<evidence type="ECO:0000313" key="13">
    <source>
        <dbReference type="Proteomes" id="UP000297716"/>
    </source>
</evidence>
<keyword evidence="7 10" id="KW-1133">Transmembrane helix</keyword>
<dbReference type="InterPro" id="IPR005828">
    <property type="entry name" value="MFS_sugar_transport-like"/>
</dbReference>
<evidence type="ECO:0000256" key="10">
    <source>
        <dbReference type="SAM" id="Phobius"/>
    </source>
</evidence>
<dbReference type="InterPro" id="IPR003663">
    <property type="entry name" value="Sugar/inositol_transpt"/>
</dbReference>
<feature type="transmembrane region" description="Helical" evidence="10">
    <location>
        <begin position="114"/>
        <end position="131"/>
    </location>
</feature>
<keyword evidence="9" id="KW-0326">Glycosidase</keyword>
<dbReference type="Pfam" id="PF04616">
    <property type="entry name" value="Glyco_hydro_43"/>
    <property type="match status" value="1"/>
</dbReference>
<dbReference type="InterPro" id="IPR041542">
    <property type="entry name" value="GH43_C2"/>
</dbReference>
<dbReference type="InterPro" id="IPR036259">
    <property type="entry name" value="MFS_trans_sf"/>
</dbReference>
<evidence type="ECO:0000256" key="8">
    <source>
        <dbReference type="ARBA" id="ARBA00023136"/>
    </source>
</evidence>
<evidence type="ECO:0000259" key="11">
    <source>
        <dbReference type="PROSITE" id="PS50850"/>
    </source>
</evidence>
<keyword evidence="6" id="KW-0378">Hydrolase</keyword>
<feature type="transmembrane region" description="Helical" evidence="10">
    <location>
        <begin position="210"/>
        <end position="227"/>
    </location>
</feature>
<comment type="caution">
    <text evidence="12">The sequence shown here is derived from an EMBL/GenBank/DDBJ whole genome shotgun (WGS) entry which is preliminary data.</text>
</comment>
<dbReference type="InterPro" id="IPR050360">
    <property type="entry name" value="MFS_Sugar_Transporters"/>
</dbReference>
<feature type="transmembrane region" description="Helical" evidence="10">
    <location>
        <begin position="137"/>
        <end position="160"/>
    </location>
</feature>
<feature type="transmembrane region" description="Helical" evidence="10">
    <location>
        <begin position="38"/>
        <end position="63"/>
    </location>
</feature>
<dbReference type="FunFam" id="1.20.1250.20:FF:000090">
    <property type="entry name" value="MFS sugar transporter, putative"/>
    <property type="match status" value="1"/>
</dbReference>
<feature type="transmembrane region" description="Helical" evidence="10">
    <location>
        <begin position="463"/>
        <end position="483"/>
    </location>
</feature>
<dbReference type="PROSITE" id="PS50850">
    <property type="entry name" value="MFS"/>
    <property type="match status" value="1"/>
</dbReference>
<keyword evidence="8 10" id="KW-0472">Membrane</keyword>
<feature type="transmembrane region" description="Helical" evidence="10">
    <location>
        <begin position="435"/>
        <end position="457"/>
    </location>
</feature>
<comment type="similarity">
    <text evidence="2">Belongs to the glycosyl hydrolase 43 family.</text>
</comment>
<keyword evidence="5 10" id="KW-0812">Transmembrane</keyword>
<proteinExistence type="inferred from homology"/>
<keyword evidence="13" id="KW-1185">Reference proteome</keyword>
<feature type="transmembrane region" description="Helical" evidence="10">
    <location>
        <begin position="83"/>
        <end position="102"/>
    </location>
</feature>
<evidence type="ECO:0000256" key="9">
    <source>
        <dbReference type="ARBA" id="ARBA00023295"/>
    </source>
</evidence>
<feature type="transmembrane region" description="Helical" evidence="10">
    <location>
        <begin position="172"/>
        <end position="190"/>
    </location>
</feature>
<comment type="similarity">
    <text evidence="3">Belongs to the major facilitator superfamily. Sugar transporter (TC 2.A.1.1) family.</text>
</comment>
<dbReference type="GO" id="GO:0004553">
    <property type="term" value="F:hydrolase activity, hydrolyzing O-glycosyl compounds"/>
    <property type="evidence" value="ECO:0007669"/>
    <property type="project" value="InterPro"/>
</dbReference>
<dbReference type="EMBL" id="SKBN01000029">
    <property type="protein sequence ID" value="TGJ86335.1"/>
    <property type="molecule type" value="Genomic_DNA"/>
</dbReference>
<dbReference type="GO" id="GO:0005975">
    <property type="term" value="P:carbohydrate metabolic process"/>
    <property type="evidence" value="ECO:0007669"/>
    <property type="project" value="InterPro"/>
</dbReference>
<dbReference type="InterPro" id="IPR020846">
    <property type="entry name" value="MFS_dom"/>
</dbReference>
<dbReference type="SUPFAM" id="SSF103473">
    <property type="entry name" value="MFS general substrate transporter"/>
    <property type="match status" value="1"/>
</dbReference>
<evidence type="ECO:0000313" key="12">
    <source>
        <dbReference type="EMBL" id="TGJ86335.1"/>
    </source>
</evidence>
<evidence type="ECO:0000256" key="3">
    <source>
        <dbReference type="ARBA" id="ARBA00010992"/>
    </source>
</evidence>
<dbReference type="OrthoDB" id="2139957at2759"/>
<evidence type="ECO:0000256" key="5">
    <source>
        <dbReference type="ARBA" id="ARBA00022692"/>
    </source>
</evidence>
<dbReference type="InterPro" id="IPR023296">
    <property type="entry name" value="Glyco_hydro_beta-prop_sf"/>
</dbReference>
<dbReference type="SUPFAM" id="SSF49899">
    <property type="entry name" value="Concanavalin A-like lectins/glucanases"/>
    <property type="match status" value="1"/>
</dbReference>
<dbReference type="Pfam" id="PF00083">
    <property type="entry name" value="Sugar_tr"/>
    <property type="match status" value="1"/>
</dbReference>
<gene>
    <name evidence="12" type="ORF">E0Z10_g2405</name>
</gene>
<dbReference type="GO" id="GO:0005351">
    <property type="term" value="F:carbohydrate:proton symporter activity"/>
    <property type="evidence" value="ECO:0007669"/>
    <property type="project" value="TreeGrafter"/>
</dbReference>
<dbReference type="PANTHER" id="PTHR48022">
    <property type="entry name" value="PLASTIDIC GLUCOSE TRANSPORTER 4"/>
    <property type="match status" value="1"/>
</dbReference>
<dbReference type="PROSITE" id="PS00217">
    <property type="entry name" value="SUGAR_TRANSPORT_2"/>
    <property type="match status" value="1"/>
</dbReference>
<dbReference type="Proteomes" id="UP000297716">
    <property type="component" value="Unassembled WGS sequence"/>
</dbReference>